<name>A0A6H2A0M6_9ZZZZ</name>
<reference evidence="1" key="1">
    <citation type="submission" date="2020-03" db="EMBL/GenBank/DDBJ databases">
        <title>The deep terrestrial virosphere.</title>
        <authorList>
            <person name="Holmfeldt K."/>
            <person name="Nilsson E."/>
            <person name="Simone D."/>
            <person name="Lopez-Fernandez M."/>
            <person name="Wu X."/>
            <person name="de Brujin I."/>
            <person name="Lundin D."/>
            <person name="Andersson A."/>
            <person name="Bertilsson S."/>
            <person name="Dopson M."/>
        </authorList>
    </citation>
    <scope>NUCLEOTIDE SEQUENCE</scope>
    <source>
        <strain evidence="3">MM415A02109</strain>
        <strain evidence="2">MM415B01747</strain>
        <strain evidence="1">TM448A03380</strain>
    </source>
</reference>
<proteinExistence type="predicted"/>
<dbReference type="EMBL" id="MT144409">
    <property type="protein sequence ID" value="QJA53289.1"/>
    <property type="molecule type" value="Genomic_DNA"/>
</dbReference>
<dbReference type="EMBL" id="MT141248">
    <property type="protein sequence ID" value="QJA56986.1"/>
    <property type="molecule type" value="Genomic_DNA"/>
</dbReference>
<protein>
    <submittedName>
        <fullName evidence="1">Uncharacterized protein</fullName>
    </submittedName>
</protein>
<sequence length="136" mass="15525">MSYYSFSVTTPKNTAKTDKQKTEITLGSGVIHNVRVRIPPGSRGLLHCQVNHHLHQIAPTGEEDDFHGDDEDITYKEFYEIKGTDTVLDVLTWNESTKYEHEIILQFGVLPTWVLIPYAIAQTAKNAWDKMVGVWH</sequence>
<dbReference type="AlphaFoldDB" id="A0A6H2A0M6"/>
<gene>
    <name evidence="3" type="ORF">MM415A02109_0002</name>
    <name evidence="2" type="ORF">MM415B01747_0013</name>
    <name evidence="1" type="ORF">TM448A03380_0010</name>
</gene>
<evidence type="ECO:0000313" key="3">
    <source>
        <dbReference type="EMBL" id="QJA74066.1"/>
    </source>
</evidence>
<evidence type="ECO:0000313" key="2">
    <source>
        <dbReference type="EMBL" id="QJA56986.1"/>
    </source>
</evidence>
<dbReference type="EMBL" id="MT142072">
    <property type="protein sequence ID" value="QJA74066.1"/>
    <property type="molecule type" value="Genomic_DNA"/>
</dbReference>
<evidence type="ECO:0000313" key="1">
    <source>
        <dbReference type="EMBL" id="QJA53289.1"/>
    </source>
</evidence>
<accession>A0A6H2A0M6</accession>
<organism evidence="1">
    <name type="scientific">viral metagenome</name>
    <dbReference type="NCBI Taxonomy" id="1070528"/>
    <lineage>
        <taxon>unclassified sequences</taxon>
        <taxon>metagenomes</taxon>
        <taxon>organismal metagenomes</taxon>
    </lineage>
</organism>